<dbReference type="KEGG" id="sage:EN72_09435"/>
<accession>A0A0E1EJA9</accession>
<evidence type="ECO:0000313" key="2">
    <source>
        <dbReference type="Proteomes" id="UP000093122"/>
    </source>
</evidence>
<evidence type="ECO:0000313" key="1">
    <source>
        <dbReference type="EMBL" id="OCM71478.1"/>
    </source>
</evidence>
<reference evidence="1 2" key="1">
    <citation type="journal article" date="2016" name="Sci. Rep.">
        <title>Serotype IV Streptococcus agalactiae ST-452 has arisen from large genomic recombination events between CC23 and the hypervirulent CC17 lineages.</title>
        <authorList>
            <person name="Campisi E."/>
            <person name="Rinaudo C.D."/>
            <person name="Donati C."/>
            <person name="Barucco M."/>
            <person name="Torricelli G."/>
            <person name="Edwards M.S."/>
            <person name="Baker C.J."/>
            <person name="Margarit I."/>
            <person name="Rosini R."/>
        </authorList>
    </citation>
    <scope>NUCLEOTIDE SEQUENCE [LARGE SCALE GENOMIC DNA]</scope>
    <source>
        <strain evidence="1 2">CZ-PW-140</strain>
    </source>
</reference>
<dbReference type="Proteomes" id="UP000093122">
    <property type="component" value="Unassembled WGS sequence"/>
</dbReference>
<comment type="caution">
    <text evidence="1">The sequence shown here is derived from an EMBL/GenBank/DDBJ whole genome shotgun (WGS) entry which is preliminary data.</text>
</comment>
<dbReference type="AlphaFoldDB" id="A0A0E1EJA9"/>
<proteinExistence type="predicted"/>
<name>A0A0E1EJA9_STRAG</name>
<sequence length="102" mass="11428">MPQKNALTGMDQFRNALLSEFSQAKIIDVPVIGQETFMMCELEPHVFITENVFADVHPNLITIPLESEFSLPYDLIYSNNPSSSTLGFIKTIADSKLTFSID</sequence>
<gene>
    <name evidence="1" type="ORF">AX245_09740</name>
</gene>
<dbReference type="EMBL" id="MAWT01000022">
    <property type="protein sequence ID" value="OCM71478.1"/>
    <property type="molecule type" value="Genomic_DNA"/>
</dbReference>
<dbReference type="RefSeq" id="WP_001871139.1">
    <property type="nucleotide sequence ID" value="NZ_BCNI01000001.1"/>
</dbReference>
<organism evidence="1 2">
    <name type="scientific">Streptococcus agalactiae</name>
    <dbReference type="NCBI Taxonomy" id="1311"/>
    <lineage>
        <taxon>Bacteria</taxon>
        <taxon>Bacillati</taxon>
        <taxon>Bacillota</taxon>
        <taxon>Bacilli</taxon>
        <taxon>Lactobacillales</taxon>
        <taxon>Streptococcaceae</taxon>
        <taxon>Streptococcus</taxon>
    </lineage>
</organism>
<protein>
    <submittedName>
        <fullName evidence="1">Transcriptional regulator</fullName>
    </submittedName>
</protein>